<dbReference type="PANTHER" id="PTHR22911:SF6">
    <property type="entry name" value="SOLUTE CARRIER FAMILY 35 MEMBER G1"/>
    <property type="match status" value="1"/>
</dbReference>
<dbReference type="AlphaFoldDB" id="A0A9W6N9L5"/>
<evidence type="ECO:0000256" key="6">
    <source>
        <dbReference type="SAM" id="Phobius"/>
    </source>
</evidence>
<keyword evidence="5 6" id="KW-0472">Membrane</keyword>
<evidence type="ECO:0000256" key="3">
    <source>
        <dbReference type="ARBA" id="ARBA00022692"/>
    </source>
</evidence>
<dbReference type="InterPro" id="IPR000620">
    <property type="entry name" value="EamA_dom"/>
</dbReference>
<keyword evidence="9" id="KW-1185">Reference proteome</keyword>
<evidence type="ECO:0000256" key="2">
    <source>
        <dbReference type="ARBA" id="ARBA00009853"/>
    </source>
</evidence>
<evidence type="ECO:0000313" key="8">
    <source>
        <dbReference type="EMBL" id="GLK82556.1"/>
    </source>
</evidence>
<protein>
    <submittedName>
        <fullName evidence="8">Permease</fullName>
    </submittedName>
</protein>
<comment type="similarity">
    <text evidence="2">Belongs to the drug/metabolite transporter (DMT) superfamily. 10 TMS drug/metabolite exporter (DME) (TC 2.A.7.3) family.</text>
</comment>
<feature type="transmembrane region" description="Helical" evidence="6">
    <location>
        <begin position="244"/>
        <end position="263"/>
    </location>
</feature>
<dbReference type="PANTHER" id="PTHR22911">
    <property type="entry name" value="ACYL-MALONYL CONDENSING ENZYME-RELATED"/>
    <property type="match status" value="1"/>
</dbReference>
<dbReference type="SUPFAM" id="SSF103481">
    <property type="entry name" value="Multidrug resistance efflux transporter EmrE"/>
    <property type="match status" value="2"/>
</dbReference>
<evidence type="ECO:0000259" key="7">
    <source>
        <dbReference type="Pfam" id="PF00892"/>
    </source>
</evidence>
<organism evidence="8 9">
    <name type="scientific">Ancylobacter defluvii</name>
    <dbReference type="NCBI Taxonomy" id="1282440"/>
    <lineage>
        <taxon>Bacteria</taxon>
        <taxon>Pseudomonadati</taxon>
        <taxon>Pseudomonadota</taxon>
        <taxon>Alphaproteobacteria</taxon>
        <taxon>Hyphomicrobiales</taxon>
        <taxon>Xanthobacteraceae</taxon>
        <taxon>Ancylobacter</taxon>
    </lineage>
</organism>
<feature type="domain" description="EamA" evidence="7">
    <location>
        <begin position="8"/>
        <end position="141"/>
    </location>
</feature>
<gene>
    <name evidence="8" type="ORF">GCM10017653_06250</name>
</gene>
<feature type="transmembrane region" description="Helical" evidence="6">
    <location>
        <begin position="187"/>
        <end position="209"/>
    </location>
</feature>
<feature type="transmembrane region" description="Helical" evidence="6">
    <location>
        <begin position="40"/>
        <end position="57"/>
    </location>
</feature>
<proteinExistence type="inferred from homology"/>
<dbReference type="GO" id="GO:0016020">
    <property type="term" value="C:membrane"/>
    <property type="evidence" value="ECO:0007669"/>
    <property type="project" value="UniProtKB-SubCell"/>
</dbReference>
<dbReference type="InterPro" id="IPR037185">
    <property type="entry name" value="EmrE-like"/>
</dbReference>
<reference evidence="8" key="2">
    <citation type="submission" date="2023-01" db="EMBL/GenBank/DDBJ databases">
        <authorList>
            <person name="Sun Q."/>
            <person name="Evtushenko L."/>
        </authorList>
    </citation>
    <scope>NUCLEOTIDE SEQUENCE</scope>
    <source>
        <strain evidence="8">VKM B-2789</strain>
    </source>
</reference>
<name>A0A9W6N9L5_9HYPH</name>
<keyword evidence="3 6" id="KW-0812">Transmembrane</keyword>
<dbReference type="RefSeq" id="WP_246546582.1">
    <property type="nucleotide sequence ID" value="NZ_BSFM01000003.1"/>
</dbReference>
<sequence>MARMNALKGIALQIGATFVFTIMAAMVRIVSERIPTGEVVFARSFFALFPLLALLALRNEIGAAVRTAHPLGHVLRGLIGVLAMSLSFTALAFLPLADATAIGFTAPLITVALAAVMLGERVQFYRWAAVAVGLAGVVVMLWPHIGGGFETRESAIGATCALIGAFCTAGAMVQVRRLTATESTAAIVFYFQSLAAVAGLATAAWGWVLPNWGDAALLIAIGLFGGVGQILLTESYRFAPASVVAPFNYSAMVWSLLLGFVLFGEIPPLLVVAGALIVIGAGLFVILRERQLGVKREQDAAAGPPGGPAT</sequence>
<feature type="transmembrane region" description="Helical" evidence="6">
    <location>
        <begin position="100"/>
        <end position="118"/>
    </location>
</feature>
<dbReference type="Proteomes" id="UP001143330">
    <property type="component" value="Unassembled WGS sequence"/>
</dbReference>
<comment type="subcellular location">
    <subcellularLocation>
        <location evidence="1">Membrane</location>
        <topology evidence="1">Multi-pass membrane protein</topology>
    </subcellularLocation>
</comment>
<feature type="transmembrane region" description="Helical" evidence="6">
    <location>
        <begin position="125"/>
        <end position="143"/>
    </location>
</feature>
<dbReference type="Pfam" id="PF00892">
    <property type="entry name" value="EamA"/>
    <property type="match status" value="2"/>
</dbReference>
<feature type="domain" description="EamA" evidence="7">
    <location>
        <begin position="156"/>
        <end position="285"/>
    </location>
</feature>
<evidence type="ECO:0000313" key="9">
    <source>
        <dbReference type="Proteomes" id="UP001143330"/>
    </source>
</evidence>
<comment type="caution">
    <text evidence="8">The sequence shown here is derived from an EMBL/GenBank/DDBJ whole genome shotgun (WGS) entry which is preliminary data.</text>
</comment>
<evidence type="ECO:0000256" key="4">
    <source>
        <dbReference type="ARBA" id="ARBA00022989"/>
    </source>
</evidence>
<keyword evidence="4 6" id="KW-1133">Transmembrane helix</keyword>
<evidence type="ECO:0000256" key="5">
    <source>
        <dbReference type="ARBA" id="ARBA00023136"/>
    </source>
</evidence>
<feature type="transmembrane region" description="Helical" evidence="6">
    <location>
        <begin position="77"/>
        <end position="94"/>
    </location>
</feature>
<evidence type="ECO:0000256" key="1">
    <source>
        <dbReference type="ARBA" id="ARBA00004141"/>
    </source>
</evidence>
<feature type="transmembrane region" description="Helical" evidence="6">
    <location>
        <begin position="215"/>
        <end position="232"/>
    </location>
</feature>
<reference evidence="8" key="1">
    <citation type="journal article" date="2014" name="Int. J. Syst. Evol. Microbiol.">
        <title>Complete genome sequence of Corynebacterium casei LMG S-19264T (=DSM 44701T), isolated from a smear-ripened cheese.</title>
        <authorList>
            <consortium name="US DOE Joint Genome Institute (JGI-PGF)"/>
            <person name="Walter F."/>
            <person name="Albersmeier A."/>
            <person name="Kalinowski J."/>
            <person name="Ruckert C."/>
        </authorList>
    </citation>
    <scope>NUCLEOTIDE SEQUENCE</scope>
    <source>
        <strain evidence="8">VKM B-2789</strain>
    </source>
</reference>
<feature type="transmembrane region" description="Helical" evidence="6">
    <location>
        <begin position="155"/>
        <end position="175"/>
    </location>
</feature>
<accession>A0A9W6N9L5</accession>
<feature type="transmembrane region" description="Helical" evidence="6">
    <location>
        <begin position="269"/>
        <end position="287"/>
    </location>
</feature>
<dbReference type="EMBL" id="BSFM01000003">
    <property type="protein sequence ID" value="GLK82556.1"/>
    <property type="molecule type" value="Genomic_DNA"/>
</dbReference>